<evidence type="ECO:0000313" key="1">
    <source>
        <dbReference type="EMBL" id="GFR05055.1"/>
    </source>
</evidence>
<keyword evidence="2" id="KW-1185">Reference proteome</keyword>
<name>A0A8X6IHV6_TRICU</name>
<gene>
    <name evidence="1" type="primary">AVEN_226476_1</name>
    <name evidence="1" type="ORF">TNCT_384731</name>
</gene>
<accession>A0A8X6IHV6</accession>
<organism evidence="1 2">
    <name type="scientific">Trichonephila clavata</name>
    <name type="common">Joro spider</name>
    <name type="synonym">Nephila clavata</name>
    <dbReference type="NCBI Taxonomy" id="2740835"/>
    <lineage>
        <taxon>Eukaryota</taxon>
        <taxon>Metazoa</taxon>
        <taxon>Ecdysozoa</taxon>
        <taxon>Arthropoda</taxon>
        <taxon>Chelicerata</taxon>
        <taxon>Arachnida</taxon>
        <taxon>Araneae</taxon>
        <taxon>Araneomorphae</taxon>
        <taxon>Entelegynae</taxon>
        <taxon>Araneoidea</taxon>
        <taxon>Nephilidae</taxon>
        <taxon>Trichonephila</taxon>
    </lineage>
</organism>
<dbReference type="AlphaFoldDB" id="A0A8X6IHV6"/>
<evidence type="ECO:0000313" key="2">
    <source>
        <dbReference type="Proteomes" id="UP000887116"/>
    </source>
</evidence>
<proteinExistence type="predicted"/>
<protein>
    <submittedName>
        <fullName evidence="1">Uncharacterized protein</fullName>
    </submittedName>
</protein>
<dbReference type="OrthoDB" id="6429649at2759"/>
<sequence>MKNISFWQPCCKLVERRSGIQKEFNSPLISLATGLLRQQLIETCLTLSGWSTCKEEILGYTDSNGTDSHAILYMCGHNKTRLVEDCMKKSGKKVNRKARAKMMVCMMKILT</sequence>
<reference evidence="1" key="1">
    <citation type="submission" date="2020-07" db="EMBL/GenBank/DDBJ databases">
        <title>Multicomponent nature underlies the extraordinary mechanical properties of spider dragline silk.</title>
        <authorList>
            <person name="Kono N."/>
            <person name="Nakamura H."/>
            <person name="Mori M."/>
            <person name="Yoshida Y."/>
            <person name="Ohtoshi R."/>
            <person name="Malay A.D."/>
            <person name="Moran D.A.P."/>
            <person name="Tomita M."/>
            <person name="Numata K."/>
            <person name="Arakawa K."/>
        </authorList>
    </citation>
    <scope>NUCLEOTIDE SEQUENCE</scope>
</reference>
<comment type="caution">
    <text evidence="1">The sequence shown here is derived from an EMBL/GenBank/DDBJ whole genome shotgun (WGS) entry which is preliminary data.</text>
</comment>
<dbReference type="Proteomes" id="UP000887116">
    <property type="component" value="Unassembled WGS sequence"/>
</dbReference>
<dbReference type="EMBL" id="BMAO01035664">
    <property type="protein sequence ID" value="GFR05055.1"/>
    <property type="molecule type" value="Genomic_DNA"/>
</dbReference>